<reference evidence="3 4" key="1">
    <citation type="journal article" date="2023" name="Sci. Data">
        <title>Genome assembly of the Korean intertidal mud-creeper Batillaria attramentaria.</title>
        <authorList>
            <person name="Patra A.K."/>
            <person name="Ho P.T."/>
            <person name="Jun S."/>
            <person name="Lee S.J."/>
            <person name="Kim Y."/>
            <person name="Won Y.J."/>
        </authorList>
    </citation>
    <scope>NUCLEOTIDE SEQUENCE [LARGE SCALE GENOMIC DNA]</scope>
    <source>
        <strain evidence="3">Wonlab-2016</strain>
    </source>
</reference>
<evidence type="ECO:0000313" key="4">
    <source>
        <dbReference type="Proteomes" id="UP001519460"/>
    </source>
</evidence>
<dbReference type="InterPro" id="IPR007110">
    <property type="entry name" value="Ig-like_dom"/>
</dbReference>
<keyword evidence="1" id="KW-0812">Transmembrane</keyword>
<keyword evidence="1" id="KW-1133">Transmembrane helix</keyword>
<dbReference type="AlphaFoldDB" id="A0ABD0K4G1"/>
<dbReference type="PROSITE" id="PS50835">
    <property type="entry name" value="IG_LIKE"/>
    <property type="match status" value="1"/>
</dbReference>
<evidence type="ECO:0000313" key="3">
    <source>
        <dbReference type="EMBL" id="KAK7481768.1"/>
    </source>
</evidence>
<dbReference type="Proteomes" id="UP001519460">
    <property type="component" value="Unassembled WGS sequence"/>
</dbReference>
<proteinExistence type="predicted"/>
<name>A0ABD0K4G1_9CAEN</name>
<dbReference type="EMBL" id="JACVVK020000257">
    <property type="protein sequence ID" value="KAK7481768.1"/>
    <property type="molecule type" value="Genomic_DNA"/>
</dbReference>
<accession>A0ABD0K4G1</accession>
<evidence type="ECO:0000259" key="2">
    <source>
        <dbReference type="PROSITE" id="PS50835"/>
    </source>
</evidence>
<sequence>MDLKNVSTCNVGAGGERECVVGFLVLLTSSSVSGMTEGQVPYGNKTFCETSPTVLHEKLTITCHFTEDVRTTRRNVTLRRKDFGDLWTEDSDLLIECFWPENAENVTCNEQKRFYVAGAANNTLTVARDHFQMNLVGEYACRLVGTEAPVDTCNVTMAEVTIRPLRRKVVGVMTGCLLLIVLVVTVGGCAWAR</sequence>
<keyword evidence="1" id="KW-0472">Membrane</keyword>
<feature type="domain" description="Ig-like" evidence="2">
    <location>
        <begin position="41"/>
        <end position="156"/>
    </location>
</feature>
<gene>
    <name evidence="3" type="ORF">BaRGS_00027016</name>
</gene>
<organism evidence="3 4">
    <name type="scientific">Batillaria attramentaria</name>
    <dbReference type="NCBI Taxonomy" id="370345"/>
    <lineage>
        <taxon>Eukaryota</taxon>
        <taxon>Metazoa</taxon>
        <taxon>Spiralia</taxon>
        <taxon>Lophotrochozoa</taxon>
        <taxon>Mollusca</taxon>
        <taxon>Gastropoda</taxon>
        <taxon>Caenogastropoda</taxon>
        <taxon>Sorbeoconcha</taxon>
        <taxon>Cerithioidea</taxon>
        <taxon>Batillariidae</taxon>
        <taxon>Batillaria</taxon>
    </lineage>
</organism>
<protein>
    <recommendedName>
        <fullName evidence="2">Ig-like domain-containing protein</fullName>
    </recommendedName>
</protein>
<feature type="transmembrane region" description="Helical" evidence="1">
    <location>
        <begin position="169"/>
        <end position="192"/>
    </location>
</feature>
<comment type="caution">
    <text evidence="3">The sequence shown here is derived from an EMBL/GenBank/DDBJ whole genome shotgun (WGS) entry which is preliminary data.</text>
</comment>
<evidence type="ECO:0000256" key="1">
    <source>
        <dbReference type="SAM" id="Phobius"/>
    </source>
</evidence>
<keyword evidence="4" id="KW-1185">Reference proteome</keyword>